<feature type="chain" id="PRO_5028925756" evidence="1">
    <location>
        <begin position="29"/>
        <end position="221"/>
    </location>
</feature>
<feature type="signal peptide" evidence="1">
    <location>
        <begin position="1"/>
        <end position="28"/>
    </location>
</feature>
<proteinExistence type="predicted"/>
<evidence type="ECO:0000313" key="4">
    <source>
        <dbReference type="Proteomes" id="UP000515811"/>
    </source>
</evidence>
<dbReference type="AlphaFoldDB" id="A0A7G9RQA8"/>
<accession>A0A7G9RQA8</accession>
<gene>
    <name evidence="3" type="ORF">H9K76_02535</name>
</gene>
<dbReference type="PROSITE" id="PS51257">
    <property type="entry name" value="PROKAR_LIPOPROTEIN"/>
    <property type="match status" value="1"/>
</dbReference>
<name>A0A7G9RQA8_9BURK</name>
<protein>
    <submittedName>
        <fullName evidence="3">DUF4136 domain-containing protein</fullName>
    </submittedName>
</protein>
<evidence type="ECO:0000313" key="3">
    <source>
        <dbReference type="EMBL" id="QNN57783.1"/>
    </source>
</evidence>
<feature type="domain" description="DUF4136" evidence="2">
    <location>
        <begin position="46"/>
        <end position="193"/>
    </location>
</feature>
<dbReference type="RefSeq" id="WP_187598028.1">
    <property type="nucleotide sequence ID" value="NZ_CP060714.1"/>
</dbReference>
<dbReference type="Proteomes" id="UP000515811">
    <property type="component" value="Chromosome"/>
</dbReference>
<evidence type="ECO:0000259" key="2">
    <source>
        <dbReference type="Pfam" id="PF13590"/>
    </source>
</evidence>
<evidence type="ECO:0000256" key="1">
    <source>
        <dbReference type="SAM" id="SignalP"/>
    </source>
</evidence>
<organism evidence="3 4">
    <name type="scientific">Diaphorobacter ruginosibacter</name>
    <dbReference type="NCBI Taxonomy" id="1715720"/>
    <lineage>
        <taxon>Bacteria</taxon>
        <taxon>Pseudomonadati</taxon>
        <taxon>Pseudomonadota</taxon>
        <taxon>Betaproteobacteria</taxon>
        <taxon>Burkholderiales</taxon>
        <taxon>Comamonadaceae</taxon>
        <taxon>Diaphorobacter</taxon>
    </lineage>
</organism>
<dbReference type="KEGG" id="drg:H9K76_02535"/>
<dbReference type="EMBL" id="CP060714">
    <property type="protein sequence ID" value="QNN57783.1"/>
    <property type="molecule type" value="Genomic_DNA"/>
</dbReference>
<reference evidence="3 4" key="1">
    <citation type="submission" date="2020-08" db="EMBL/GenBank/DDBJ databases">
        <title>Genome sequence of Diaphorobacter ruginosibacter DSM 27467T.</title>
        <authorList>
            <person name="Hyun D.-W."/>
            <person name="Bae J.-W."/>
        </authorList>
    </citation>
    <scope>NUCLEOTIDE SEQUENCE [LARGE SCALE GENOMIC DNA]</scope>
    <source>
        <strain evidence="3 4">DSM 27467</strain>
    </source>
</reference>
<keyword evidence="1" id="KW-0732">Signal</keyword>
<sequence length="221" mass="23980">MTLSLRHLYLPVLALAALLLAGCSTVRTVESDVQSYSTLSELPVPPTYRLERLPSQAENAVHFDAIEAQAQQALSSVGLQRDDANASLVLQIGAEAGFVPNPYWGPAYGPYPYFGPGPFYGRYGFGYGRGFGWGAGWMMDAPTPLYHRKVSLVLRDAHTQKIVYETSAVYEDVWTNDPAVYGVLFQQALAGFPRPAPGKRTVRTQVDTATGLAVPAQAAAR</sequence>
<dbReference type="InterPro" id="IPR025411">
    <property type="entry name" value="DUF4136"/>
</dbReference>
<keyword evidence="4" id="KW-1185">Reference proteome</keyword>
<dbReference type="Pfam" id="PF13590">
    <property type="entry name" value="DUF4136"/>
    <property type="match status" value="1"/>
</dbReference>